<evidence type="ECO:0000259" key="3">
    <source>
        <dbReference type="Pfam" id="PF17921"/>
    </source>
</evidence>
<dbReference type="InterPro" id="IPR041588">
    <property type="entry name" value="Integrase_H2C2"/>
</dbReference>
<sequence length="141" mass="15998">MARGTEEECRLRKVGGGESGRGSRIDRGVLYRRVQDPVEGHLVWQLLVPTGEAYHVWQQYHQPMGHLCTNKLEAALKRWFFWPGMGADVRNRTRDCAQCVVVKASLEVKAPLVPLSTSYPLEVVAMDHPGDPYPYFLVFTD</sequence>
<comment type="caution">
    <text evidence="4">The sequence shown here is derived from an EMBL/GenBank/DDBJ whole genome shotgun (WGS) entry which is preliminary data.</text>
</comment>
<protein>
    <recommendedName>
        <fullName evidence="1">Gypsy retrotransposon integrase-like protein 1</fullName>
    </recommendedName>
</protein>
<dbReference type="EMBL" id="JAINUG010000031">
    <property type="protein sequence ID" value="KAJ8409271.1"/>
    <property type="molecule type" value="Genomic_DNA"/>
</dbReference>
<dbReference type="Gene3D" id="1.10.340.70">
    <property type="match status" value="1"/>
</dbReference>
<dbReference type="PANTHER" id="PTHR37984:SF15">
    <property type="entry name" value="INTEGRASE CATALYTIC DOMAIN-CONTAINING PROTEIN"/>
    <property type="match status" value="1"/>
</dbReference>
<dbReference type="AlphaFoldDB" id="A0AAD7WTV1"/>
<evidence type="ECO:0000313" key="4">
    <source>
        <dbReference type="EMBL" id="KAJ8409271.1"/>
    </source>
</evidence>
<feature type="compositionally biased region" description="Basic and acidic residues" evidence="2">
    <location>
        <begin position="1"/>
        <end position="11"/>
    </location>
</feature>
<feature type="domain" description="Integrase zinc-binding" evidence="3">
    <location>
        <begin position="48"/>
        <end position="104"/>
    </location>
</feature>
<proteinExistence type="predicted"/>
<dbReference type="Pfam" id="PF17921">
    <property type="entry name" value="Integrase_H2C2"/>
    <property type="match status" value="1"/>
</dbReference>
<dbReference type="InterPro" id="IPR050951">
    <property type="entry name" value="Retrovirus_Pol_polyprotein"/>
</dbReference>
<dbReference type="FunFam" id="1.10.340.70:FF:000001">
    <property type="entry name" value="Retrovirus-related Pol polyprotein from transposon gypsy-like Protein"/>
    <property type="match status" value="1"/>
</dbReference>
<reference evidence="4" key="1">
    <citation type="journal article" date="2023" name="Science">
        <title>Genome structures resolve the early diversification of teleost fishes.</title>
        <authorList>
            <person name="Parey E."/>
            <person name="Louis A."/>
            <person name="Montfort J."/>
            <person name="Bouchez O."/>
            <person name="Roques C."/>
            <person name="Iampietro C."/>
            <person name="Lluch J."/>
            <person name="Castinel A."/>
            <person name="Donnadieu C."/>
            <person name="Desvignes T."/>
            <person name="Floi Bucao C."/>
            <person name="Jouanno E."/>
            <person name="Wen M."/>
            <person name="Mejri S."/>
            <person name="Dirks R."/>
            <person name="Jansen H."/>
            <person name="Henkel C."/>
            <person name="Chen W.J."/>
            <person name="Zahm M."/>
            <person name="Cabau C."/>
            <person name="Klopp C."/>
            <person name="Thompson A.W."/>
            <person name="Robinson-Rechavi M."/>
            <person name="Braasch I."/>
            <person name="Lecointre G."/>
            <person name="Bobe J."/>
            <person name="Postlethwait J.H."/>
            <person name="Berthelot C."/>
            <person name="Roest Crollius H."/>
            <person name="Guiguen Y."/>
        </authorList>
    </citation>
    <scope>NUCLEOTIDE SEQUENCE</scope>
    <source>
        <strain evidence="4">NC1722</strain>
    </source>
</reference>
<evidence type="ECO:0000313" key="5">
    <source>
        <dbReference type="Proteomes" id="UP001221898"/>
    </source>
</evidence>
<name>A0AAD7WTV1_9TELE</name>
<evidence type="ECO:0000256" key="1">
    <source>
        <dbReference type="ARBA" id="ARBA00039658"/>
    </source>
</evidence>
<dbReference type="PANTHER" id="PTHR37984">
    <property type="entry name" value="PROTEIN CBG26694"/>
    <property type="match status" value="1"/>
</dbReference>
<organism evidence="4 5">
    <name type="scientific">Aldrovandia affinis</name>
    <dbReference type="NCBI Taxonomy" id="143900"/>
    <lineage>
        <taxon>Eukaryota</taxon>
        <taxon>Metazoa</taxon>
        <taxon>Chordata</taxon>
        <taxon>Craniata</taxon>
        <taxon>Vertebrata</taxon>
        <taxon>Euteleostomi</taxon>
        <taxon>Actinopterygii</taxon>
        <taxon>Neopterygii</taxon>
        <taxon>Teleostei</taxon>
        <taxon>Notacanthiformes</taxon>
        <taxon>Halosauridae</taxon>
        <taxon>Aldrovandia</taxon>
    </lineage>
</organism>
<dbReference type="Proteomes" id="UP001221898">
    <property type="component" value="Unassembled WGS sequence"/>
</dbReference>
<feature type="region of interest" description="Disordered" evidence="2">
    <location>
        <begin position="1"/>
        <end position="21"/>
    </location>
</feature>
<gene>
    <name evidence="4" type="ORF">AAFF_G00234690</name>
</gene>
<accession>A0AAD7WTV1</accession>
<keyword evidence="5" id="KW-1185">Reference proteome</keyword>
<evidence type="ECO:0000256" key="2">
    <source>
        <dbReference type="SAM" id="MobiDB-lite"/>
    </source>
</evidence>